<keyword evidence="3" id="KW-1185">Reference proteome</keyword>
<dbReference type="InterPro" id="IPR049052">
    <property type="entry name" value="nSTAND1"/>
</dbReference>
<evidence type="ECO:0000259" key="1">
    <source>
        <dbReference type="Pfam" id="PF20703"/>
    </source>
</evidence>
<dbReference type="Proteomes" id="UP000199503">
    <property type="component" value="Unassembled WGS sequence"/>
</dbReference>
<evidence type="ECO:0000313" key="3">
    <source>
        <dbReference type="Proteomes" id="UP000199503"/>
    </source>
</evidence>
<sequence>MSRRVANSRLPAPGRDFFGLSKESAIAQSGVRAVFTPHQPISSMELLFGRQEEVSKLVETLNTPGQHVLLYGERGVGKSSLANVVSEVLLHAVQPAIFVKRCDRSDNFESIIQKPLRAVGADHLLQQVSSSRAISNKDSLKLGFAEIGNEESQDLVHTYTVSNVISPSTAAESLHELDGLLVVDEFDAIASDEDRSKVAELIKHLSDSGSNLKLMVVGIAETGDQLTAAHPSVQRCLRETKLRRMGRAELEEIVIAGANALRLRFDTSVVESIVRLSAGYPHFTHLLALKCAEDAIGEGSFLIMPHDLSKAMDRAVSDAEGTLKRIYDDSVRAPSPMYRHILAAAASLDSDEFSANDVRNAVILRTGEDISQGSLNNYYKRLISTDGTTILRRAGRGFYRFEDPRMRSYIRLIERMV</sequence>
<dbReference type="PANTHER" id="PTHR34301:SF8">
    <property type="entry name" value="ATPASE DOMAIN-CONTAINING PROTEIN"/>
    <property type="match status" value="1"/>
</dbReference>
<protein>
    <submittedName>
        <fullName evidence="2">AAA ATPase domain-containing protein</fullName>
    </submittedName>
</protein>
<organism evidence="2 3">
    <name type="scientific">Lentzea albida</name>
    <dbReference type="NCBI Taxonomy" id="65499"/>
    <lineage>
        <taxon>Bacteria</taxon>
        <taxon>Bacillati</taxon>
        <taxon>Actinomycetota</taxon>
        <taxon>Actinomycetes</taxon>
        <taxon>Pseudonocardiales</taxon>
        <taxon>Pseudonocardiaceae</taxon>
        <taxon>Lentzea</taxon>
    </lineage>
</organism>
<dbReference type="SUPFAM" id="SSF52540">
    <property type="entry name" value="P-loop containing nucleoside triphosphate hydrolases"/>
    <property type="match status" value="1"/>
</dbReference>
<dbReference type="EMBL" id="FOFV01000015">
    <property type="protein sequence ID" value="SES06450.1"/>
    <property type="molecule type" value="Genomic_DNA"/>
</dbReference>
<dbReference type="Pfam" id="PF20703">
    <property type="entry name" value="nSTAND1"/>
    <property type="match status" value="1"/>
</dbReference>
<feature type="domain" description="Novel STAND NTPase 1" evidence="1">
    <location>
        <begin position="45"/>
        <end position="277"/>
    </location>
</feature>
<name>A0A1H9UA69_9PSEU</name>
<reference evidence="3" key="1">
    <citation type="submission" date="2016-10" db="EMBL/GenBank/DDBJ databases">
        <authorList>
            <person name="Varghese N."/>
            <person name="Submissions S."/>
        </authorList>
    </citation>
    <scope>NUCLEOTIDE SEQUENCE [LARGE SCALE GENOMIC DNA]</scope>
    <source>
        <strain evidence="3">DSM 44437</strain>
    </source>
</reference>
<dbReference type="OrthoDB" id="1489171at2"/>
<dbReference type="STRING" id="65499.SAMN04488000_115139"/>
<dbReference type="AlphaFoldDB" id="A0A1H9UA69"/>
<dbReference type="Gene3D" id="3.40.50.300">
    <property type="entry name" value="P-loop containing nucleotide triphosphate hydrolases"/>
    <property type="match status" value="1"/>
</dbReference>
<dbReference type="InterPro" id="IPR027417">
    <property type="entry name" value="P-loop_NTPase"/>
</dbReference>
<proteinExistence type="predicted"/>
<gene>
    <name evidence="2" type="ORF">SAMN04488000_115139</name>
</gene>
<evidence type="ECO:0000313" key="2">
    <source>
        <dbReference type="EMBL" id="SES06450.1"/>
    </source>
</evidence>
<dbReference type="PANTHER" id="PTHR34301">
    <property type="entry name" value="DNA-BINDING PROTEIN-RELATED"/>
    <property type="match status" value="1"/>
</dbReference>
<accession>A0A1H9UA69</accession>